<evidence type="ECO:0000313" key="3">
    <source>
        <dbReference type="Proteomes" id="UP000887561"/>
    </source>
</evidence>
<evidence type="ECO:0000256" key="1">
    <source>
        <dbReference type="ARBA" id="ARBA00007572"/>
    </source>
</evidence>
<name>A0A915MWU5_MELJA</name>
<dbReference type="GO" id="GO:0005739">
    <property type="term" value="C:mitochondrion"/>
    <property type="evidence" value="ECO:0007669"/>
    <property type="project" value="TreeGrafter"/>
</dbReference>
<organism evidence="3 4">
    <name type="scientific">Meloidogyne javanica</name>
    <name type="common">Root-knot nematode worm</name>
    <dbReference type="NCBI Taxonomy" id="6303"/>
    <lineage>
        <taxon>Eukaryota</taxon>
        <taxon>Metazoa</taxon>
        <taxon>Ecdysozoa</taxon>
        <taxon>Nematoda</taxon>
        <taxon>Chromadorea</taxon>
        <taxon>Rhabditida</taxon>
        <taxon>Tylenchina</taxon>
        <taxon>Tylenchomorpha</taxon>
        <taxon>Tylenchoidea</taxon>
        <taxon>Meloidogynidae</taxon>
        <taxon>Meloidogyninae</taxon>
        <taxon>Meloidogyne</taxon>
        <taxon>Meloidogyne incognita group</taxon>
    </lineage>
</organism>
<protein>
    <submittedName>
        <fullName evidence="4">Uncharacterized protein</fullName>
    </submittedName>
</protein>
<sequence>MTQLAKRSRKWLKPKKDYLEAVIMDLVNMLIGTGFKDEDLQNQYKQFKEFIIYKPAIVWEVKAADMSISPGHLAARGLVDSEKGISLRFPRFICQRYGNYHQKNYNNNKINSFSTTTKMCHRRYSGPGDPPPSQPLFDRRIYGRFMTPPIRPPPETNLAFASSHVYGTNNQIVCPRRRTGKGIIEPAHLPDNFPIPIDISEDEINAKREQFDVIINNGEAIINECENWNEWANTAIV</sequence>
<evidence type="ECO:0000313" key="4">
    <source>
        <dbReference type="WBParaSite" id="scaffold593_cov153.g1400"/>
    </source>
</evidence>
<dbReference type="SUPFAM" id="SSF50249">
    <property type="entry name" value="Nucleic acid-binding proteins"/>
    <property type="match status" value="1"/>
</dbReference>
<dbReference type="InterPro" id="IPR050191">
    <property type="entry name" value="ATP-dep_DNA_ligase"/>
</dbReference>
<dbReference type="GO" id="GO:0006273">
    <property type="term" value="P:lagging strand elongation"/>
    <property type="evidence" value="ECO:0007669"/>
    <property type="project" value="TreeGrafter"/>
</dbReference>
<dbReference type="GO" id="GO:0003910">
    <property type="term" value="F:DNA ligase (ATP) activity"/>
    <property type="evidence" value="ECO:0007669"/>
    <property type="project" value="TreeGrafter"/>
</dbReference>
<dbReference type="Gene3D" id="2.40.50.140">
    <property type="entry name" value="Nucleic acid-binding proteins"/>
    <property type="match status" value="1"/>
</dbReference>
<reference evidence="4" key="1">
    <citation type="submission" date="2022-11" db="UniProtKB">
        <authorList>
            <consortium name="WormBaseParasite"/>
        </authorList>
    </citation>
    <scope>IDENTIFICATION</scope>
</reference>
<accession>A0A915MWU5</accession>
<dbReference type="InterPro" id="IPR012340">
    <property type="entry name" value="NA-bd_OB-fold"/>
</dbReference>
<dbReference type="WBParaSite" id="scaffold593_cov153.g1400">
    <property type="protein sequence ID" value="scaffold593_cov153.g1400"/>
    <property type="gene ID" value="scaffold593_cov153.g1400"/>
</dbReference>
<comment type="similarity">
    <text evidence="1">Belongs to the ATP-dependent DNA ligase family.</text>
</comment>
<dbReference type="AlphaFoldDB" id="A0A915MWU5"/>
<dbReference type="Proteomes" id="UP000887561">
    <property type="component" value="Unplaced"/>
</dbReference>
<dbReference type="PANTHER" id="PTHR45674">
    <property type="entry name" value="DNA LIGASE 1/3 FAMILY MEMBER"/>
    <property type="match status" value="1"/>
</dbReference>
<proteinExistence type="inferred from homology"/>
<dbReference type="GO" id="GO:0005634">
    <property type="term" value="C:nucleus"/>
    <property type="evidence" value="ECO:0007669"/>
    <property type="project" value="TreeGrafter"/>
</dbReference>
<evidence type="ECO:0000256" key="2">
    <source>
        <dbReference type="ARBA" id="ARBA00022598"/>
    </source>
</evidence>
<dbReference type="PANTHER" id="PTHR45674:SF4">
    <property type="entry name" value="DNA LIGASE 1"/>
    <property type="match status" value="1"/>
</dbReference>
<keyword evidence="3" id="KW-1185">Reference proteome</keyword>
<keyword evidence="2" id="KW-0436">Ligase</keyword>